<dbReference type="PROSITE" id="PS00655">
    <property type="entry name" value="GLYCOSYL_HYDROL_F6_1"/>
    <property type="match status" value="1"/>
</dbReference>
<dbReference type="PANTHER" id="PTHR34876:SF4">
    <property type="entry name" value="1,4-BETA-D-GLUCAN CELLOBIOHYDROLASE C-RELATED"/>
    <property type="match status" value="1"/>
</dbReference>
<feature type="binding site" evidence="9">
    <location>
        <position position="395"/>
    </location>
    <ligand>
        <name>substrate</name>
    </ligand>
</feature>
<gene>
    <name evidence="14" type="ORF">BDV98DRAFT_621790</name>
</gene>
<accession>A0A5C3Q208</accession>
<dbReference type="GO" id="GO:0030245">
    <property type="term" value="P:cellulose catabolic process"/>
    <property type="evidence" value="ECO:0007669"/>
    <property type="project" value="UniProtKB-KW"/>
</dbReference>
<feature type="compositionally biased region" description="Low complexity" evidence="13">
    <location>
        <begin position="56"/>
        <end position="76"/>
    </location>
</feature>
<comment type="similarity">
    <text evidence="12">Belongs to the glycosyl hydrolase family 6.</text>
</comment>
<feature type="binding site" evidence="9">
    <location>
        <position position="264"/>
    </location>
    <ligand>
        <name>substrate</name>
    </ligand>
</feature>
<dbReference type="SUPFAM" id="SSF51989">
    <property type="entry name" value="Glycosyl hydrolases family 6, cellulases"/>
    <property type="match status" value="1"/>
</dbReference>
<evidence type="ECO:0000256" key="6">
    <source>
        <dbReference type="ARBA" id="ARBA00023295"/>
    </source>
</evidence>
<dbReference type="PROSITE" id="PS00656">
    <property type="entry name" value="GLYCOSYL_HYDROL_F6_2"/>
    <property type="match status" value="1"/>
</dbReference>
<evidence type="ECO:0000256" key="8">
    <source>
        <dbReference type="PIRSR" id="PIRSR001100-1"/>
    </source>
</evidence>
<feature type="region of interest" description="Disordered" evidence="13">
    <location>
        <begin position="52"/>
        <end position="89"/>
    </location>
</feature>
<feature type="binding site" evidence="9">
    <location>
        <position position="391"/>
    </location>
    <ligand>
        <name>substrate</name>
    </ligand>
</feature>
<dbReference type="Gene3D" id="3.20.20.40">
    <property type="entry name" value="1, 4-beta cellobiohydrolase"/>
    <property type="match status" value="1"/>
</dbReference>
<evidence type="ECO:0000256" key="4">
    <source>
        <dbReference type="ARBA" id="ARBA00023157"/>
    </source>
</evidence>
<evidence type="ECO:0000313" key="15">
    <source>
        <dbReference type="Proteomes" id="UP000305067"/>
    </source>
</evidence>
<evidence type="ECO:0000256" key="13">
    <source>
        <dbReference type="SAM" id="MobiDB-lite"/>
    </source>
</evidence>
<dbReference type="EC" id="3.2.1.-" evidence="12"/>
<dbReference type="AlphaFoldDB" id="A0A5C3Q208"/>
<feature type="active site" evidence="10">
    <location>
        <position position="173"/>
    </location>
</feature>
<evidence type="ECO:0000256" key="5">
    <source>
        <dbReference type="ARBA" id="ARBA00023277"/>
    </source>
</evidence>
<feature type="binding site" evidence="9">
    <location>
        <position position="303"/>
    </location>
    <ligand>
        <name>substrate</name>
    </ligand>
</feature>
<feature type="chain" id="PRO_5023153242" description="Glucanase" evidence="12">
    <location>
        <begin position="21"/>
        <end position="442"/>
    </location>
</feature>
<organism evidence="14 15">
    <name type="scientific">Pterulicium gracile</name>
    <dbReference type="NCBI Taxonomy" id="1884261"/>
    <lineage>
        <taxon>Eukaryota</taxon>
        <taxon>Fungi</taxon>
        <taxon>Dikarya</taxon>
        <taxon>Basidiomycota</taxon>
        <taxon>Agaricomycotina</taxon>
        <taxon>Agaricomycetes</taxon>
        <taxon>Agaricomycetidae</taxon>
        <taxon>Agaricales</taxon>
        <taxon>Pleurotineae</taxon>
        <taxon>Pterulaceae</taxon>
        <taxon>Pterulicium</taxon>
    </lineage>
</organism>
<keyword evidence="15" id="KW-1185">Reference proteome</keyword>
<keyword evidence="7 12" id="KW-0624">Polysaccharide degradation</keyword>
<dbReference type="InterPro" id="IPR036434">
    <property type="entry name" value="Beta_cellobiohydrolase_sf"/>
</dbReference>
<evidence type="ECO:0000256" key="10">
    <source>
        <dbReference type="PROSITE-ProRule" id="PRU10056"/>
    </source>
</evidence>
<evidence type="ECO:0000256" key="12">
    <source>
        <dbReference type="RuleBase" id="RU361186"/>
    </source>
</evidence>
<dbReference type="FunFam" id="3.20.20.40:FF:000001">
    <property type="entry name" value="Glucanase"/>
    <property type="match status" value="1"/>
</dbReference>
<feature type="active site" description="Proton donor" evidence="8 11">
    <location>
        <position position="219"/>
    </location>
</feature>
<keyword evidence="1 12" id="KW-0732">Signal</keyword>
<feature type="binding site" evidence="9">
    <location>
        <position position="134"/>
    </location>
    <ligand>
        <name>substrate</name>
    </ligand>
</feature>
<dbReference type="EMBL" id="ML178964">
    <property type="protein sequence ID" value="TFK95089.1"/>
    <property type="molecule type" value="Genomic_DNA"/>
</dbReference>
<dbReference type="InterPro" id="IPR001524">
    <property type="entry name" value="Glyco_hydro_6_CS"/>
</dbReference>
<dbReference type="PRINTS" id="PR00733">
    <property type="entry name" value="GLHYDRLASE6"/>
</dbReference>
<feature type="active site" description="Proton acceptor" evidence="8">
    <location>
        <position position="397"/>
    </location>
</feature>
<feature type="binding site" evidence="9">
    <location>
        <position position="132"/>
    </location>
    <ligand>
        <name>substrate</name>
    </ligand>
</feature>
<evidence type="ECO:0000256" key="11">
    <source>
        <dbReference type="PROSITE-ProRule" id="PRU10057"/>
    </source>
</evidence>
<keyword evidence="6 12" id="KW-0326">Glycosidase</keyword>
<feature type="signal peptide" evidence="12">
    <location>
        <begin position="1"/>
        <end position="20"/>
    </location>
</feature>
<reference evidence="14 15" key="1">
    <citation type="journal article" date="2019" name="Nat. Ecol. Evol.">
        <title>Megaphylogeny resolves global patterns of mushroom evolution.</title>
        <authorList>
            <person name="Varga T."/>
            <person name="Krizsan K."/>
            <person name="Foldi C."/>
            <person name="Dima B."/>
            <person name="Sanchez-Garcia M."/>
            <person name="Sanchez-Ramirez S."/>
            <person name="Szollosi G.J."/>
            <person name="Szarkandi J.G."/>
            <person name="Papp V."/>
            <person name="Albert L."/>
            <person name="Andreopoulos W."/>
            <person name="Angelini C."/>
            <person name="Antonin V."/>
            <person name="Barry K.W."/>
            <person name="Bougher N.L."/>
            <person name="Buchanan P."/>
            <person name="Buyck B."/>
            <person name="Bense V."/>
            <person name="Catcheside P."/>
            <person name="Chovatia M."/>
            <person name="Cooper J."/>
            <person name="Damon W."/>
            <person name="Desjardin D."/>
            <person name="Finy P."/>
            <person name="Geml J."/>
            <person name="Haridas S."/>
            <person name="Hughes K."/>
            <person name="Justo A."/>
            <person name="Karasinski D."/>
            <person name="Kautmanova I."/>
            <person name="Kiss B."/>
            <person name="Kocsube S."/>
            <person name="Kotiranta H."/>
            <person name="LaButti K.M."/>
            <person name="Lechner B.E."/>
            <person name="Liimatainen K."/>
            <person name="Lipzen A."/>
            <person name="Lukacs Z."/>
            <person name="Mihaltcheva S."/>
            <person name="Morgado L.N."/>
            <person name="Niskanen T."/>
            <person name="Noordeloos M.E."/>
            <person name="Ohm R.A."/>
            <person name="Ortiz-Santana B."/>
            <person name="Ovrebo C."/>
            <person name="Racz N."/>
            <person name="Riley R."/>
            <person name="Savchenko A."/>
            <person name="Shiryaev A."/>
            <person name="Soop K."/>
            <person name="Spirin V."/>
            <person name="Szebenyi C."/>
            <person name="Tomsovsky M."/>
            <person name="Tulloss R.E."/>
            <person name="Uehling J."/>
            <person name="Grigoriev I.V."/>
            <person name="Vagvolgyi C."/>
            <person name="Papp T."/>
            <person name="Martin F.M."/>
            <person name="Miettinen O."/>
            <person name="Hibbett D.S."/>
            <person name="Nagy L.G."/>
        </authorList>
    </citation>
    <scope>NUCLEOTIDE SEQUENCE [LARGE SCALE GENOMIC DNA]</scope>
    <source>
        <strain evidence="14 15">CBS 309.79</strain>
    </source>
</reference>
<dbReference type="PIRSF" id="PIRSF001100">
    <property type="entry name" value="Beta_cellobiohydrolase"/>
    <property type="match status" value="1"/>
</dbReference>
<keyword evidence="3 12" id="KW-0136">Cellulose degradation</keyword>
<proteinExistence type="inferred from homology"/>
<feature type="binding site" evidence="9">
    <location>
        <position position="267"/>
    </location>
    <ligand>
        <name>substrate</name>
    </ligand>
</feature>
<dbReference type="OrthoDB" id="64893at2759"/>
<dbReference type="Proteomes" id="UP000305067">
    <property type="component" value="Unassembled WGS sequence"/>
</dbReference>
<keyword evidence="5 12" id="KW-0119">Carbohydrate metabolism</keyword>
<protein>
    <recommendedName>
        <fullName evidence="12">Glucanase</fullName>
        <ecNumber evidence="12">3.2.1.-</ecNumber>
    </recommendedName>
</protein>
<evidence type="ECO:0000256" key="3">
    <source>
        <dbReference type="ARBA" id="ARBA00023001"/>
    </source>
</evidence>
<sequence>MFKLATFAALTAAVPLLASAQSATWGQCGGNGWSGFTRVYFGHCTYVNDWPGTGSGTTSNPGPGTTTVPDVSTTSDEPGTTEGPDPGNPYPGYDVWLTPYYASEVSAAAAAITDPALAAKALKVAEIPTFTWFDVVAKVPTLDAYLADAKAQQEETGRKVLVQIVVYNLPDRDCAAKASHGEFIIADGGLAKYKNYVDQIAAIIAKYPEIRVVAVIEPDSLANMVTNMGVPKCAGAAAAYKEGTIYTVKALNELGVFMYMDGGHAGWIGWPANLEPAADIYAEIYNEAGKPRYLRGIATNVSNYNALRASSPDPATVPNPNYDEARYIEAFAPILAAAGFPAKFIVDQGRSGVQGIRTVWGHWCNVKGAGFGTRPTGETGSADIDQIVWIKPGGEGDGTSDSTADRYDESCGVDTAHENAPEAGAWFQAYFEMLVKNANPTL</sequence>
<evidence type="ECO:0000256" key="1">
    <source>
        <dbReference type="ARBA" id="ARBA00022729"/>
    </source>
</evidence>
<evidence type="ECO:0000256" key="9">
    <source>
        <dbReference type="PIRSR" id="PIRSR001100-2"/>
    </source>
</evidence>
<dbReference type="InterPro" id="IPR016288">
    <property type="entry name" value="Beta_cellobiohydrolase"/>
</dbReference>
<keyword evidence="2 12" id="KW-0378">Hydrolase</keyword>
<evidence type="ECO:0000313" key="14">
    <source>
        <dbReference type="EMBL" id="TFK95089.1"/>
    </source>
</evidence>
<evidence type="ECO:0000256" key="7">
    <source>
        <dbReference type="ARBA" id="ARBA00023326"/>
    </source>
</evidence>
<name>A0A5C3Q208_9AGAR</name>
<evidence type="ECO:0000256" key="2">
    <source>
        <dbReference type="ARBA" id="ARBA00022801"/>
    </source>
</evidence>
<keyword evidence="4" id="KW-1015">Disulfide bond</keyword>
<dbReference type="Pfam" id="PF01341">
    <property type="entry name" value="Glyco_hydro_6"/>
    <property type="match status" value="1"/>
</dbReference>
<dbReference type="STRING" id="1884261.A0A5C3Q208"/>
<dbReference type="GO" id="GO:0004553">
    <property type="term" value="F:hydrolase activity, hydrolyzing O-glycosyl compounds"/>
    <property type="evidence" value="ECO:0007669"/>
    <property type="project" value="InterPro"/>
</dbReference>
<feature type="binding site" evidence="9">
    <location>
        <position position="363"/>
    </location>
    <ligand>
        <name>substrate</name>
    </ligand>
</feature>
<dbReference type="PANTHER" id="PTHR34876">
    <property type="match status" value="1"/>
</dbReference>